<dbReference type="AlphaFoldDB" id="A0A8E2FCB0"/>
<reference evidence="1 2" key="1">
    <citation type="journal article" date="2016" name="Nat. Commun.">
        <title>Ectomycorrhizal ecology is imprinted in the genome of the dominant symbiotic fungus Cenococcum geophilum.</title>
        <authorList>
            <consortium name="DOE Joint Genome Institute"/>
            <person name="Peter M."/>
            <person name="Kohler A."/>
            <person name="Ohm R.A."/>
            <person name="Kuo A."/>
            <person name="Krutzmann J."/>
            <person name="Morin E."/>
            <person name="Arend M."/>
            <person name="Barry K.W."/>
            <person name="Binder M."/>
            <person name="Choi C."/>
            <person name="Clum A."/>
            <person name="Copeland A."/>
            <person name="Grisel N."/>
            <person name="Haridas S."/>
            <person name="Kipfer T."/>
            <person name="LaButti K."/>
            <person name="Lindquist E."/>
            <person name="Lipzen A."/>
            <person name="Maire R."/>
            <person name="Meier B."/>
            <person name="Mihaltcheva S."/>
            <person name="Molinier V."/>
            <person name="Murat C."/>
            <person name="Poggeler S."/>
            <person name="Quandt C.A."/>
            <person name="Sperisen C."/>
            <person name="Tritt A."/>
            <person name="Tisserant E."/>
            <person name="Crous P.W."/>
            <person name="Henrissat B."/>
            <person name="Nehls U."/>
            <person name="Egli S."/>
            <person name="Spatafora J.W."/>
            <person name="Grigoriev I.V."/>
            <person name="Martin F.M."/>
        </authorList>
    </citation>
    <scope>NUCLEOTIDE SEQUENCE [LARGE SCALE GENOMIC DNA]</scope>
    <source>
        <strain evidence="1 2">CBS 207.34</strain>
    </source>
</reference>
<gene>
    <name evidence="1" type="ORF">AOQ84DRAFT_435594</name>
</gene>
<accession>A0A8E2FCB0</accession>
<dbReference type="Proteomes" id="UP000250140">
    <property type="component" value="Unassembled WGS sequence"/>
</dbReference>
<proteinExistence type="predicted"/>
<keyword evidence="2" id="KW-1185">Reference proteome</keyword>
<evidence type="ECO:0000313" key="2">
    <source>
        <dbReference type="Proteomes" id="UP000250140"/>
    </source>
</evidence>
<organism evidence="1 2">
    <name type="scientific">Glonium stellatum</name>
    <dbReference type="NCBI Taxonomy" id="574774"/>
    <lineage>
        <taxon>Eukaryota</taxon>
        <taxon>Fungi</taxon>
        <taxon>Dikarya</taxon>
        <taxon>Ascomycota</taxon>
        <taxon>Pezizomycotina</taxon>
        <taxon>Dothideomycetes</taxon>
        <taxon>Pleosporomycetidae</taxon>
        <taxon>Gloniales</taxon>
        <taxon>Gloniaceae</taxon>
        <taxon>Glonium</taxon>
    </lineage>
</organism>
<evidence type="ECO:0000313" key="1">
    <source>
        <dbReference type="EMBL" id="OCL14545.1"/>
    </source>
</evidence>
<dbReference type="EMBL" id="KV748562">
    <property type="protein sequence ID" value="OCL14545.1"/>
    <property type="molecule type" value="Genomic_DNA"/>
</dbReference>
<name>A0A8E2FCB0_9PEZI</name>
<dbReference type="OrthoDB" id="3431997at2759"/>
<protein>
    <submittedName>
        <fullName evidence="1">Uncharacterized protein</fullName>
    </submittedName>
</protein>
<sequence>MTMHESDTTAGPVLGTCDIPLLSTEIRLAFGDPDKATGAGTDVRRVFEWKRTHDVPGALEKSDWYHLKLVDGTTGDVRARFVNDATSWSKRGVFEIEQFESGGAEWDGTDIKWAERAGVDEAAGYCQGLREMLDGWVVKRLDRVGIFFFFNGFFGMNSLNLPVTRIVNYKSANRPATPLPPLPPPSLSLFGS</sequence>